<protein>
    <submittedName>
        <fullName evidence="1">Uncharacterized protein</fullName>
    </submittedName>
</protein>
<dbReference type="Proteomes" id="UP000245910">
    <property type="component" value="Chromosome IIII"/>
</dbReference>
<evidence type="ECO:0000313" key="2">
    <source>
        <dbReference type="Proteomes" id="UP000245910"/>
    </source>
</evidence>
<name>A0A2L2SPZ0_9HYPO</name>
<proteinExistence type="predicted"/>
<sequence length="48" mass="5375">MIKAHVKCAIGNIFSACVLNSLTIKWRQARMRAVFPEMPTVGRATSRN</sequence>
<accession>A0A2L2SPZ0</accession>
<evidence type="ECO:0000313" key="1">
    <source>
        <dbReference type="EMBL" id="CEI40046.1"/>
    </source>
</evidence>
<organism evidence="1 2">
    <name type="scientific">Fusarium venenatum</name>
    <dbReference type="NCBI Taxonomy" id="56646"/>
    <lineage>
        <taxon>Eukaryota</taxon>
        <taxon>Fungi</taxon>
        <taxon>Dikarya</taxon>
        <taxon>Ascomycota</taxon>
        <taxon>Pezizomycotina</taxon>
        <taxon>Sordariomycetes</taxon>
        <taxon>Hypocreomycetidae</taxon>
        <taxon>Hypocreales</taxon>
        <taxon>Nectriaceae</taxon>
        <taxon>Fusarium</taxon>
    </lineage>
</organism>
<keyword evidence="2" id="KW-1185">Reference proteome</keyword>
<reference evidence="2" key="1">
    <citation type="submission" date="2014-10" db="EMBL/GenBank/DDBJ databases">
        <authorList>
            <person name="King R."/>
        </authorList>
    </citation>
    <scope>NUCLEOTIDE SEQUENCE [LARGE SCALE GENOMIC DNA]</scope>
    <source>
        <strain evidence="2">A3/5</strain>
    </source>
</reference>
<dbReference type="AlphaFoldDB" id="A0A2L2SPZ0"/>
<dbReference type="EMBL" id="LN649232">
    <property type="protein sequence ID" value="CEI40046.1"/>
    <property type="molecule type" value="Genomic_DNA"/>
</dbReference>